<keyword evidence="2" id="KW-0472">Membrane</keyword>
<gene>
    <name evidence="3" type="ORF">GCM10022262_01690</name>
</gene>
<protein>
    <recommendedName>
        <fullName evidence="5">Histidine kinase</fullName>
    </recommendedName>
</protein>
<feature type="transmembrane region" description="Helical" evidence="2">
    <location>
        <begin position="124"/>
        <end position="142"/>
    </location>
</feature>
<feature type="transmembrane region" description="Helical" evidence="2">
    <location>
        <begin position="154"/>
        <end position="172"/>
    </location>
</feature>
<feature type="region of interest" description="Disordered" evidence="1">
    <location>
        <begin position="323"/>
        <end position="375"/>
    </location>
</feature>
<evidence type="ECO:0008006" key="5">
    <source>
        <dbReference type="Google" id="ProtNLM"/>
    </source>
</evidence>
<keyword evidence="2" id="KW-0812">Transmembrane</keyword>
<feature type="transmembrane region" description="Helical" evidence="2">
    <location>
        <begin position="46"/>
        <end position="66"/>
    </location>
</feature>
<evidence type="ECO:0000256" key="1">
    <source>
        <dbReference type="SAM" id="MobiDB-lite"/>
    </source>
</evidence>
<dbReference type="EMBL" id="BAABBA010000001">
    <property type="protein sequence ID" value="GAA4285810.1"/>
    <property type="molecule type" value="Genomic_DNA"/>
</dbReference>
<organism evidence="3 4">
    <name type="scientific">Georgenia daeguensis</name>
    <dbReference type="NCBI Taxonomy" id="908355"/>
    <lineage>
        <taxon>Bacteria</taxon>
        <taxon>Bacillati</taxon>
        <taxon>Actinomycetota</taxon>
        <taxon>Actinomycetes</taxon>
        <taxon>Micrococcales</taxon>
        <taxon>Bogoriellaceae</taxon>
        <taxon>Georgenia</taxon>
    </lineage>
</organism>
<sequence length="375" mass="39289">MAGMSAAEEMAADLRLAGPLGWTVVLSYVACNVFLVATTSADRGSLWPHVAGLAIFAAAAAAAGLAPRRRLTRPVTAVLAVVPGLLALLVSWDLPTDRFPGYSAWHLGAGTFVLFFLATRGHLVSAWCGMAGLVAVTLAWVGTTGQDWRGLPDLLLTHLSLLGVGTITGVVLHRAARQINAVAARARSRRTAHAARLAEAAERHRRLAWLEQNVRPALERLAEGHVPGPEERVRLAVLEAEVRDRLRGGALDVPGVVAAVRAARLRGVAVEVMDDGALSGVPDAAAVLAPIPGLLDGVTAGRVVIRILPPGRAAVASVVVETAEGTRRSTIGPDGAVDSPDTPSSRGGEHHVLARQRQSQPAVGRDDVDELQPER</sequence>
<evidence type="ECO:0000256" key="2">
    <source>
        <dbReference type="SAM" id="Phobius"/>
    </source>
</evidence>
<feature type="transmembrane region" description="Helical" evidence="2">
    <location>
        <begin position="20"/>
        <end position="40"/>
    </location>
</feature>
<feature type="transmembrane region" description="Helical" evidence="2">
    <location>
        <begin position="75"/>
        <end position="93"/>
    </location>
</feature>
<accession>A0ABP8EPF4</accession>
<comment type="caution">
    <text evidence="3">The sequence shown here is derived from an EMBL/GenBank/DDBJ whole genome shotgun (WGS) entry which is preliminary data.</text>
</comment>
<feature type="transmembrane region" description="Helical" evidence="2">
    <location>
        <begin position="99"/>
        <end position="117"/>
    </location>
</feature>
<keyword evidence="2" id="KW-1133">Transmembrane helix</keyword>
<evidence type="ECO:0000313" key="4">
    <source>
        <dbReference type="Proteomes" id="UP001499841"/>
    </source>
</evidence>
<keyword evidence="4" id="KW-1185">Reference proteome</keyword>
<proteinExistence type="predicted"/>
<dbReference type="Proteomes" id="UP001499841">
    <property type="component" value="Unassembled WGS sequence"/>
</dbReference>
<reference evidence="4" key="1">
    <citation type="journal article" date="2019" name="Int. J. Syst. Evol. Microbiol.">
        <title>The Global Catalogue of Microorganisms (GCM) 10K type strain sequencing project: providing services to taxonomists for standard genome sequencing and annotation.</title>
        <authorList>
            <consortium name="The Broad Institute Genomics Platform"/>
            <consortium name="The Broad Institute Genome Sequencing Center for Infectious Disease"/>
            <person name="Wu L."/>
            <person name="Ma J."/>
        </authorList>
    </citation>
    <scope>NUCLEOTIDE SEQUENCE [LARGE SCALE GENOMIC DNA]</scope>
    <source>
        <strain evidence="4">JCM 17459</strain>
    </source>
</reference>
<name>A0ABP8EPF4_9MICO</name>
<evidence type="ECO:0000313" key="3">
    <source>
        <dbReference type="EMBL" id="GAA4285810.1"/>
    </source>
</evidence>